<dbReference type="Gene3D" id="3.40.50.720">
    <property type="entry name" value="NAD(P)-binding Rossmann-like Domain"/>
    <property type="match status" value="1"/>
</dbReference>
<dbReference type="InterPro" id="IPR002347">
    <property type="entry name" value="SDR_fam"/>
</dbReference>
<dbReference type="SUPFAM" id="SSF51735">
    <property type="entry name" value="NAD(P)-binding Rossmann-fold domains"/>
    <property type="match status" value="1"/>
</dbReference>
<dbReference type="PROSITE" id="PS00061">
    <property type="entry name" value="ADH_SHORT"/>
    <property type="match status" value="1"/>
</dbReference>
<dbReference type="Proteomes" id="UP000246145">
    <property type="component" value="Unassembled WGS sequence"/>
</dbReference>
<feature type="domain" description="Ketoreductase" evidence="2">
    <location>
        <begin position="8"/>
        <end position="204"/>
    </location>
</feature>
<organism evidence="3 4">
    <name type="scientific">Pusillimonas noertemannii</name>
    <dbReference type="NCBI Taxonomy" id="305977"/>
    <lineage>
        <taxon>Bacteria</taxon>
        <taxon>Pseudomonadati</taxon>
        <taxon>Pseudomonadota</taxon>
        <taxon>Betaproteobacteria</taxon>
        <taxon>Burkholderiales</taxon>
        <taxon>Alcaligenaceae</taxon>
        <taxon>Pusillimonas</taxon>
    </lineage>
</organism>
<dbReference type="InterPro" id="IPR020904">
    <property type="entry name" value="Sc_DH/Rdtase_CS"/>
</dbReference>
<dbReference type="PRINTS" id="PR00080">
    <property type="entry name" value="SDRFAMILY"/>
</dbReference>
<dbReference type="EMBL" id="QEKO01000003">
    <property type="protein sequence ID" value="PVY61688.1"/>
    <property type="molecule type" value="Genomic_DNA"/>
</dbReference>
<dbReference type="RefSeq" id="WP_116518708.1">
    <property type="nucleotide sequence ID" value="NZ_JACCEX010000003.1"/>
</dbReference>
<dbReference type="InterPro" id="IPR051687">
    <property type="entry name" value="Peroxisomal_Beta-Oxidation"/>
</dbReference>
<dbReference type="OrthoDB" id="9804774at2"/>
<keyword evidence="4" id="KW-1185">Reference proteome</keyword>
<dbReference type="PRINTS" id="PR00081">
    <property type="entry name" value="GDHRDH"/>
</dbReference>
<sequence length="305" mass="32827">MEKTLDSKVVVVTGAAQGIGRAIARQAAAAGARVVVADIAKSKSTDADSGWLADSVVREIVAEGGTAVSSSEDISDSAAAARIIEQAVDTYGRIDCVVNNAGILRDRMFFNMEEAEWDAIIKVHLYGYYNVSRAAAPHFKAQNSGSYIHFSSSSALIGNLGQANYAAAKMGVVGLSTGIALDMQRFNVRSNVIAPWAWSQLIESVPIRTPEQGERMRKLKESMKAEHIAPLCVFLASDLAASVSGQVFGSRGNEVYLFSQPRIIRSVHKSDGWDAESLAATMLPSFQDDFIALKSHRDVVSWDVI</sequence>
<comment type="similarity">
    <text evidence="1">Belongs to the short-chain dehydrogenases/reductases (SDR) family.</text>
</comment>
<evidence type="ECO:0000259" key="2">
    <source>
        <dbReference type="SMART" id="SM00822"/>
    </source>
</evidence>
<dbReference type="SMART" id="SM00822">
    <property type="entry name" value="PKS_KR"/>
    <property type="match status" value="1"/>
</dbReference>
<comment type="caution">
    <text evidence="3">The sequence shown here is derived from an EMBL/GenBank/DDBJ whole genome shotgun (WGS) entry which is preliminary data.</text>
</comment>
<proteinExistence type="inferred from homology"/>
<gene>
    <name evidence="3" type="ORF">C7440_2418</name>
</gene>
<protein>
    <submittedName>
        <fullName evidence="3">NAD(P)-dependent dehydrogenase (Short-subunit alcohol dehydrogenase family)</fullName>
    </submittedName>
</protein>
<reference evidence="3 4" key="1">
    <citation type="submission" date="2018-04" db="EMBL/GenBank/DDBJ databases">
        <title>Genomic Encyclopedia of Type Strains, Phase IV (KMG-IV): sequencing the most valuable type-strain genomes for metagenomic binning, comparative biology and taxonomic classification.</title>
        <authorList>
            <person name="Goeker M."/>
        </authorList>
    </citation>
    <scope>NUCLEOTIDE SEQUENCE [LARGE SCALE GENOMIC DNA]</scope>
    <source>
        <strain evidence="3 4">DSM 10065</strain>
    </source>
</reference>
<dbReference type="PANTHER" id="PTHR45024:SF3">
    <property type="entry name" value="BLL2957 PROTEIN"/>
    <property type="match status" value="1"/>
</dbReference>
<evidence type="ECO:0000256" key="1">
    <source>
        <dbReference type="ARBA" id="ARBA00006484"/>
    </source>
</evidence>
<name>A0A2U1CL21_9BURK</name>
<dbReference type="InterPro" id="IPR057326">
    <property type="entry name" value="KR_dom"/>
</dbReference>
<dbReference type="PANTHER" id="PTHR45024">
    <property type="entry name" value="DEHYDROGENASES, SHORT CHAIN"/>
    <property type="match status" value="1"/>
</dbReference>
<accession>A0A2U1CL21</accession>
<dbReference type="InterPro" id="IPR036291">
    <property type="entry name" value="NAD(P)-bd_dom_sf"/>
</dbReference>
<dbReference type="FunFam" id="3.40.50.720:FF:000084">
    <property type="entry name" value="Short-chain dehydrogenase reductase"/>
    <property type="match status" value="1"/>
</dbReference>
<evidence type="ECO:0000313" key="4">
    <source>
        <dbReference type="Proteomes" id="UP000246145"/>
    </source>
</evidence>
<dbReference type="AlphaFoldDB" id="A0A2U1CL21"/>
<dbReference type="Pfam" id="PF13561">
    <property type="entry name" value="adh_short_C2"/>
    <property type="match status" value="1"/>
</dbReference>
<evidence type="ECO:0000313" key="3">
    <source>
        <dbReference type="EMBL" id="PVY61688.1"/>
    </source>
</evidence>